<dbReference type="RefSeq" id="WP_080176067.1">
    <property type="nucleotide sequence ID" value="NZ_AP024857.1"/>
</dbReference>
<accession>A0A1T4UJS2</accession>
<name>A0A1T4UJS2_9GAMM</name>
<reference evidence="1 2" key="1">
    <citation type="submission" date="2017-02" db="EMBL/GenBank/DDBJ databases">
        <authorList>
            <person name="Peterson S.W."/>
        </authorList>
    </citation>
    <scope>NUCLEOTIDE SEQUENCE [LARGE SCALE GENOMIC DNA]</scope>
    <source>
        <strain evidence="1 2">CECT 9189</strain>
    </source>
</reference>
<dbReference type="AlphaFoldDB" id="A0A1T4UJS2"/>
<dbReference type="EMBL" id="FUWP01000025">
    <property type="protein sequence ID" value="SKA52836.1"/>
    <property type="molecule type" value="Genomic_DNA"/>
</dbReference>
<dbReference type="Proteomes" id="UP000191116">
    <property type="component" value="Unassembled WGS sequence"/>
</dbReference>
<evidence type="ECO:0000313" key="1">
    <source>
        <dbReference type="EMBL" id="SKA52836.1"/>
    </source>
</evidence>
<gene>
    <name evidence="1" type="ORF">CZ814_03350</name>
</gene>
<proteinExistence type="predicted"/>
<protein>
    <submittedName>
        <fullName evidence="1">Uncharacterized protein</fullName>
    </submittedName>
</protein>
<sequence length="84" mass="9229">MSSQTIVPTPHGTVVVKYNQYDFLIDAMSVNLTLTPSDLFGWGVSQSIPINNIDVDTDMNQSSGELTLEFIGKWANNAIVKLRA</sequence>
<organism evidence="1 2">
    <name type="scientific">Photobacterium toruni</name>
    <dbReference type="NCBI Taxonomy" id="1935446"/>
    <lineage>
        <taxon>Bacteria</taxon>
        <taxon>Pseudomonadati</taxon>
        <taxon>Pseudomonadota</taxon>
        <taxon>Gammaproteobacteria</taxon>
        <taxon>Vibrionales</taxon>
        <taxon>Vibrionaceae</taxon>
        <taxon>Photobacterium</taxon>
    </lineage>
</organism>
<evidence type="ECO:0000313" key="2">
    <source>
        <dbReference type="Proteomes" id="UP000191116"/>
    </source>
</evidence>